<evidence type="ECO:0000313" key="3">
    <source>
        <dbReference type="Proteomes" id="UP000187209"/>
    </source>
</evidence>
<reference evidence="2 3" key="1">
    <citation type="submission" date="2016-11" db="EMBL/GenBank/DDBJ databases">
        <title>The macronuclear genome of Stentor coeruleus: a giant cell with tiny introns.</title>
        <authorList>
            <person name="Slabodnick M."/>
            <person name="Ruby J.G."/>
            <person name="Reiff S.B."/>
            <person name="Swart E.C."/>
            <person name="Gosai S."/>
            <person name="Prabakaran S."/>
            <person name="Witkowska E."/>
            <person name="Larue G.E."/>
            <person name="Fisher S."/>
            <person name="Freeman R.M."/>
            <person name="Gunawardena J."/>
            <person name="Chu W."/>
            <person name="Stover N.A."/>
            <person name="Gregory B.D."/>
            <person name="Nowacki M."/>
            <person name="Derisi J."/>
            <person name="Roy S.W."/>
            <person name="Marshall W.F."/>
            <person name="Sood P."/>
        </authorList>
    </citation>
    <scope>NUCLEOTIDE SEQUENCE [LARGE SCALE GENOMIC DNA]</scope>
    <source>
        <strain evidence="2">WM001</strain>
    </source>
</reference>
<accession>A0A1R2CW56</accession>
<keyword evidence="1" id="KW-0812">Transmembrane</keyword>
<feature type="transmembrane region" description="Helical" evidence="1">
    <location>
        <begin position="76"/>
        <end position="99"/>
    </location>
</feature>
<keyword evidence="1" id="KW-1133">Transmembrane helix</keyword>
<sequence length="191" mass="21206">MDENHETSNSKIKTGYPETENIAGKIPEGIQLSNVAAGESTVVISSLAHDSSFYSSLIKYSKILKIMSVIDSLVCILFYLGGLSFLIFLIALPITGYCAAKYFHRTLVTAYSIYLILIIICRALLIGILRLLTYSIIQGLLILMELAVLTVTVKFYKGLGQLTKMERKNLRMMGNGYIVPSPEISRIDENN</sequence>
<feature type="transmembrane region" description="Helical" evidence="1">
    <location>
        <begin position="111"/>
        <end position="129"/>
    </location>
</feature>
<dbReference type="AlphaFoldDB" id="A0A1R2CW56"/>
<evidence type="ECO:0000313" key="2">
    <source>
        <dbReference type="EMBL" id="OMJ93220.1"/>
    </source>
</evidence>
<keyword evidence="1" id="KW-0472">Membrane</keyword>
<name>A0A1R2CW56_9CILI</name>
<evidence type="ECO:0000256" key="1">
    <source>
        <dbReference type="SAM" id="Phobius"/>
    </source>
</evidence>
<proteinExistence type="predicted"/>
<gene>
    <name evidence="2" type="ORF">SteCoe_3794</name>
</gene>
<feature type="transmembrane region" description="Helical" evidence="1">
    <location>
        <begin position="135"/>
        <end position="156"/>
    </location>
</feature>
<comment type="caution">
    <text evidence="2">The sequence shown here is derived from an EMBL/GenBank/DDBJ whole genome shotgun (WGS) entry which is preliminary data.</text>
</comment>
<dbReference type="OrthoDB" id="325898at2759"/>
<protein>
    <submittedName>
        <fullName evidence="2">Uncharacterized protein</fullName>
    </submittedName>
</protein>
<organism evidence="2 3">
    <name type="scientific">Stentor coeruleus</name>
    <dbReference type="NCBI Taxonomy" id="5963"/>
    <lineage>
        <taxon>Eukaryota</taxon>
        <taxon>Sar</taxon>
        <taxon>Alveolata</taxon>
        <taxon>Ciliophora</taxon>
        <taxon>Postciliodesmatophora</taxon>
        <taxon>Heterotrichea</taxon>
        <taxon>Heterotrichida</taxon>
        <taxon>Stentoridae</taxon>
        <taxon>Stentor</taxon>
    </lineage>
</organism>
<dbReference type="EMBL" id="MPUH01000046">
    <property type="protein sequence ID" value="OMJ93220.1"/>
    <property type="molecule type" value="Genomic_DNA"/>
</dbReference>
<keyword evidence="3" id="KW-1185">Reference proteome</keyword>
<dbReference type="Proteomes" id="UP000187209">
    <property type="component" value="Unassembled WGS sequence"/>
</dbReference>